<name>B6ABM0_CRYMR</name>
<reference evidence="7" key="1">
    <citation type="submission" date="2008-06" db="EMBL/GenBank/DDBJ databases">
        <authorList>
            <person name="Lorenzi H."/>
            <person name="Inman J."/>
            <person name="Miller J."/>
            <person name="Schobel S."/>
            <person name="Amedeo P."/>
            <person name="Caler E.V."/>
            <person name="da Silva J."/>
        </authorList>
    </citation>
    <scope>NUCLEOTIDE SEQUENCE [LARGE SCALE GENOMIC DNA]</scope>
    <source>
        <strain evidence="7">RN66</strain>
    </source>
</reference>
<evidence type="ECO:0000256" key="5">
    <source>
        <dbReference type="SAM" id="MobiDB-lite"/>
    </source>
</evidence>
<accession>B6ABM0</accession>
<evidence type="ECO:0000256" key="3">
    <source>
        <dbReference type="ARBA" id="ARBA00022664"/>
    </source>
</evidence>
<dbReference type="Proteomes" id="UP000001460">
    <property type="component" value="Unassembled WGS sequence"/>
</dbReference>
<dbReference type="OrthoDB" id="1917198at2759"/>
<dbReference type="STRING" id="441375.B6ABM0"/>
<keyword evidence="8" id="KW-1185">Reference proteome</keyword>
<evidence type="ECO:0000313" key="7">
    <source>
        <dbReference type="EMBL" id="EEA05772.1"/>
    </source>
</evidence>
<evidence type="ECO:0000259" key="6">
    <source>
        <dbReference type="Pfam" id="PF05182"/>
    </source>
</evidence>
<dbReference type="EMBL" id="DS989727">
    <property type="protein sequence ID" value="EEA05772.1"/>
    <property type="molecule type" value="Genomic_DNA"/>
</dbReference>
<evidence type="ECO:0000313" key="8">
    <source>
        <dbReference type="Proteomes" id="UP000001460"/>
    </source>
</evidence>
<evidence type="ECO:0000256" key="1">
    <source>
        <dbReference type="ARBA" id="ARBA00004123"/>
    </source>
</evidence>
<dbReference type="GeneID" id="6994946"/>
<feature type="domain" description="Pre-mRNA polyadenylation factor Fip1" evidence="6">
    <location>
        <begin position="93"/>
        <end position="126"/>
    </location>
</feature>
<keyword evidence="3" id="KW-0507">mRNA processing</keyword>
<proteinExistence type="inferred from homology"/>
<dbReference type="InterPro" id="IPR007854">
    <property type="entry name" value="Fip1_dom"/>
</dbReference>
<sequence length="274" mass="30159">MLEIHDNGQLNDDQESDEDVKFLICGVDREGGLNDFSIKASQTVTTGISNDIGSISNISNIPVKNSTVIIEPEQTTSDTNPINNLVMVWETSTENRPWSRLLDISPWFNYGFTEKSFKEYIIRQLVIRWERIKKQTIETSDDSLTSTASSRIQSMANQSPNVNNSSNITCNPVIPISQNIQFPPGIPLPPPPGMPLPPPPSMPLPPPGIPLPPPPGMPLPPPPGIPLPPPPGMGGPISNMILYPQIFPHGNPSSYPFNPLIKQPADRRIKKRKE</sequence>
<protein>
    <recommendedName>
        <fullName evidence="6">Pre-mRNA polyadenylation factor Fip1 domain-containing protein</fullName>
    </recommendedName>
</protein>
<feature type="region of interest" description="Disordered" evidence="5">
    <location>
        <begin position="253"/>
        <end position="274"/>
    </location>
</feature>
<dbReference type="AlphaFoldDB" id="B6ABM0"/>
<keyword evidence="4" id="KW-0539">Nucleus</keyword>
<organism evidence="7 8">
    <name type="scientific">Cryptosporidium muris (strain RN66)</name>
    <dbReference type="NCBI Taxonomy" id="441375"/>
    <lineage>
        <taxon>Eukaryota</taxon>
        <taxon>Sar</taxon>
        <taxon>Alveolata</taxon>
        <taxon>Apicomplexa</taxon>
        <taxon>Conoidasida</taxon>
        <taxon>Coccidia</taxon>
        <taxon>Eucoccidiorida</taxon>
        <taxon>Eimeriorina</taxon>
        <taxon>Cryptosporidiidae</taxon>
        <taxon>Cryptosporidium</taxon>
    </lineage>
</organism>
<comment type="subcellular location">
    <subcellularLocation>
        <location evidence="1">Nucleus</location>
    </subcellularLocation>
</comment>
<evidence type="ECO:0000256" key="4">
    <source>
        <dbReference type="ARBA" id="ARBA00023242"/>
    </source>
</evidence>
<dbReference type="GO" id="GO:0006397">
    <property type="term" value="P:mRNA processing"/>
    <property type="evidence" value="ECO:0007669"/>
    <property type="project" value="UniProtKB-KW"/>
</dbReference>
<gene>
    <name evidence="7" type="ORF">CMU_027820</name>
</gene>
<feature type="region of interest" description="Disordered" evidence="5">
    <location>
        <begin position="187"/>
        <end position="216"/>
    </location>
</feature>
<evidence type="ECO:0000256" key="2">
    <source>
        <dbReference type="ARBA" id="ARBA00007459"/>
    </source>
</evidence>
<dbReference type="Pfam" id="PF05182">
    <property type="entry name" value="Fip1"/>
    <property type="match status" value="1"/>
</dbReference>
<dbReference type="VEuPathDB" id="CryptoDB:CMU_027820"/>
<dbReference type="OMA" id="MLEIHDN"/>
<comment type="similarity">
    <text evidence="2">Belongs to the FIP1 family.</text>
</comment>
<dbReference type="RefSeq" id="XP_002140121.1">
    <property type="nucleotide sequence ID" value="XM_002140085.1"/>
</dbReference>
<dbReference type="GO" id="GO:0005634">
    <property type="term" value="C:nucleus"/>
    <property type="evidence" value="ECO:0007669"/>
    <property type="project" value="UniProtKB-SubCell"/>
</dbReference>